<organism evidence="4 5">
    <name type="scientific">Mycena metata</name>
    <dbReference type="NCBI Taxonomy" id="1033252"/>
    <lineage>
        <taxon>Eukaryota</taxon>
        <taxon>Fungi</taxon>
        <taxon>Dikarya</taxon>
        <taxon>Basidiomycota</taxon>
        <taxon>Agaricomycotina</taxon>
        <taxon>Agaricomycetes</taxon>
        <taxon>Agaricomycetidae</taxon>
        <taxon>Agaricales</taxon>
        <taxon>Marasmiineae</taxon>
        <taxon>Mycenaceae</taxon>
        <taxon>Mycena</taxon>
    </lineage>
</organism>
<dbReference type="PANTHER" id="PTHR45339">
    <property type="entry name" value="HYBRID SIGNAL TRANSDUCTION HISTIDINE KINASE J"/>
    <property type="match status" value="1"/>
</dbReference>
<evidence type="ECO:0000259" key="3">
    <source>
        <dbReference type="PROSITE" id="PS50885"/>
    </source>
</evidence>
<dbReference type="GO" id="GO:0016020">
    <property type="term" value="C:membrane"/>
    <property type="evidence" value="ECO:0007669"/>
    <property type="project" value="InterPro"/>
</dbReference>
<dbReference type="PROSITE" id="PS50885">
    <property type="entry name" value="HAMP"/>
    <property type="match status" value="1"/>
</dbReference>
<keyword evidence="1" id="KW-0597">Phosphoprotein</keyword>
<evidence type="ECO:0000256" key="1">
    <source>
        <dbReference type="ARBA" id="ARBA00022553"/>
    </source>
</evidence>
<feature type="domain" description="HAMP" evidence="3">
    <location>
        <begin position="198"/>
        <end position="251"/>
    </location>
</feature>
<comment type="caution">
    <text evidence="4">The sequence shown here is derived from an EMBL/GenBank/DDBJ whole genome shotgun (WGS) entry which is preliminary data.</text>
</comment>
<evidence type="ECO:0000313" key="5">
    <source>
        <dbReference type="Proteomes" id="UP001215598"/>
    </source>
</evidence>
<keyword evidence="5" id="KW-1185">Reference proteome</keyword>
<protein>
    <recommendedName>
        <fullName evidence="3">HAMP domain-containing protein</fullName>
    </recommendedName>
</protein>
<name>A0AAD7I7A0_9AGAR</name>
<evidence type="ECO:0000313" key="4">
    <source>
        <dbReference type="EMBL" id="KAJ7736677.1"/>
    </source>
</evidence>
<sequence>MSTLVAQPNNNDVDAAFKDHLLAVLSLHDAPRAAAAPIPRYISLSRASPLRLPLRTAFVWAATPQVAPTSRTRPTPYPYPYIESPGVFPTGGALASAATQGGMDALEELRLLKDQVGGRLQFYECLEYGCLGGGGGAEWRAAACACSLSRGHLYRRRRALLPCLSLSLSLPALFPPSLSLPLVPPCSSYFSLFPFGSLTLAHPVRDVPRVCNAVASGDLTQKITVLVQGDLMVQLKKVINTMVDNLGHFATEVTRVSRDVGTEGKLGAQAHVEDVEGTWRELTR</sequence>
<gene>
    <name evidence="4" type="ORF">B0H16DRAFT_1891897</name>
</gene>
<dbReference type="Proteomes" id="UP001215598">
    <property type="component" value="Unassembled WGS sequence"/>
</dbReference>
<proteinExistence type="predicted"/>
<dbReference type="GO" id="GO:0071474">
    <property type="term" value="P:cellular hyperosmotic response"/>
    <property type="evidence" value="ECO:0007669"/>
    <property type="project" value="TreeGrafter"/>
</dbReference>
<dbReference type="GO" id="GO:0004673">
    <property type="term" value="F:protein histidine kinase activity"/>
    <property type="evidence" value="ECO:0007669"/>
    <property type="project" value="TreeGrafter"/>
</dbReference>
<reference evidence="4" key="1">
    <citation type="submission" date="2023-03" db="EMBL/GenBank/DDBJ databases">
        <title>Massive genome expansion in bonnet fungi (Mycena s.s.) driven by repeated elements and novel gene families across ecological guilds.</title>
        <authorList>
            <consortium name="Lawrence Berkeley National Laboratory"/>
            <person name="Harder C.B."/>
            <person name="Miyauchi S."/>
            <person name="Viragh M."/>
            <person name="Kuo A."/>
            <person name="Thoen E."/>
            <person name="Andreopoulos B."/>
            <person name="Lu D."/>
            <person name="Skrede I."/>
            <person name="Drula E."/>
            <person name="Henrissat B."/>
            <person name="Morin E."/>
            <person name="Kohler A."/>
            <person name="Barry K."/>
            <person name="LaButti K."/>
            <person name="Morin E."/>
            <person name="Salamov A."/>
            <person name="Lipzen A."/>
            <person name="Mereny Z."/>
            <person name="Hegedus B."/>
            <person name="Baldrian P."/>
            <person name="Stursova M."/>
            <person name="Weitz H."/>
            <person name="Taylor A."/>
            <person name="Grigoriev I.V."/>
            <person name="Nagy L.G."/>
            <person name="Martin F."/>
            <person name="Kauserud H."/>
        </authorList>
    </citation>
    <scope>NUCLEOTIDE SEQUENCE</scope>
    <source>
        <strain evidence="4">CBHHK182m</strain>
    </source>
</reference>
<dbReference type="AlphaFoldDB" id="A0AAD7I7A0"/>
<keyword evidence="2" id="KW-0902">Two-component regulatory system</keyword>
<dbReference type="InterPro" id="IPR003660">
    <property type="entry name" value="HAMP_dom"/>
</dbReference>
<dbReference type="Gene3D" id="1.20.120.1530">
    <property type="match status" value="1"/>
</dbReference>
<dbReference type="CDD" id="cd06225">
    <property type="entry name" value="HAMP"/>
    <property type="match status" value="1"/>
</dbReference>
<dbReference type="PANTHER" id="PTHR45339:SF1">
    <property type="entry name" value="HYBRID SIGNAL TRANSDUCTION HISTIDINE KINASE J"/>
    <property type="match status" value="1"/>
</dbReference>
<evidence type="ECO:0000256" key="2">
    <source>
        <dbReference type="ARBA" id="ARBA00023012"/>
    </source>
</evidence>
<dbReference type="GO" id="GO:0000160">
    <property type="term" value="P:phosphorelay signal transduction system"/>
    <property type="evidence" value="ECO:0007669"/>
    <property type="project" value="UniProtKB-KW"/>
</dbReference>
<dbReference type="EMBL" id="JARKIB010000120">
    <property type="protein sequence ID" value="KAJ7736677.1"/>
    <property type="molecule type" value="Genomic_DNA"/>
</dbReference>
<accession>A0AAD7I7A0</accession>